<name>L1QFG6_9CLOT</name>
<evidence type="ECO:0000313" key="2">
    <source>
        <dbReference type="Proteomes" id="UP000010420"/>
    </source>
</evidence>
<gene>
    <name evidence="1" type="ORF">HMPREF0216_01881</name>
</gene>
<protein>
    <submittedName>
        <fullName evidence="1">Uncharacterized protein</fullName>
    </submittedName>
</protein>
<dbReference type="RefSeq" id="WP_005213616.1">
    <property type="nucleotide sequence ID" value="NZ_KB291645.1"/>
</dbReference>
<evidence type="ECO:0000313" key="1">
    <source>
        <dbReference type="EMBL" id="EKY26696.1"/>
    </source>
</evidence>
<dbReference type="Proteomes" id="UP000010420">
    <property type="component" value="Unassembled WGS sequence"/>
</dbReference>
<dbReference type="EMBL" id="AMEZ01000053">
    <property type="protein sequence ID" value="EKY26696.1"/>
    <property type="molecule type" value="Genomic_DNA"/>
</dbReference>
<dbReference type="eggNOG" id="ENOG50314PX">
    <property type="taxonomic scope" value="Bacteria"/>
</dbReference>
<comment type="caution">
    <text evidence="1">The sequence shown here is derived from an EMBL/GenBank/DDBJ whole genome shotgun (WGS) entry which is preliminary data.</text>
</comment>
<sequence>MSREAMLVELAKKAVEQAKIVIAAEVNDNVFTEVTSNKEGNTVIFTLTNGRTVEYSISEISYIFEDELEGFEIFSKKKYRDIYRELRGVELEVLAL</sequence>
<proteinExistence type="predicted"/>
<dbReference type="PATRIC" id="fig|545697.3.peg.1852"/>
<dbReference type="AlphaFoldDB" id="L1QFG6"/>
<dbReference type="OrthoDB" id="1925952at2"/>
<dbReference type="HOGENOM" id="CLU_2354774_0_0_9"/>
<keyword evidence="2" id="KW-1185">Reference proteome</keyword>
<reference evidence="1 2" key="1">
    <citation type="submission" date="2012-05" db="EMBL/GenBank/DDBJ databases">
        <authorList>
            <person name="Weinstock G."/>
            <person name="Sodergren E."/>
            <person name="Lobos E.A."/>
            <person name="Fulton L."/>
            <person name="Fulton R."/>
            <person name="Courtney L."/>
            <person name="Fronick C."/>
            <person name="O'Laughlin M."/>
            <person name="Godfrey J."/>
            <person name="Wilson R.M."/>
            <person name="Miner T."/>
            <person name="Farmer C."/>
            <person name="Delehaunty K."/>
            <person name="Cordes M."/>
            <person name="Minx P."/>
            <person name="Tomlinson C."/>
            <person name="Chen J."/>
            <person name="Wollam A."/>
            <person name="Pepin K.H."/>
            <person name="Bhonagiri V."/>
            <person name="Zhang X."/>
            <person name="Suruliraj S."/>
            <person name="Warren W."/>
            <person name="Mitreva M."/>
            <person name="Mardis E.R."/>
            <person name="Wilson R.K."/>
        </authorList>
    </citation>
    <scope>NUCLEOTIDE SEQUENCE [LARGE SCALE GENOMIC DNA]</scope>
    <source>
        <strain evidence="1 2">DSM 1785</strain>
    </source>
</reference>
<organism evidence="1 2">
    <name type="scientific">Clostridium celatum DSM 1785</name>
    <dbReference type="NCBI Taxonomy" id="545697"/>
    <lineage>
        <taxon>Bacteria</taxon>
        <taxon>Bacillati</taxon>
        <taxon>Bacillota</taxon>
        <taxon>Clostridia</taxon>
        <taxon>Eubacteriales</taxon>
        <taxon>Clostridiaceae</taxon>
        <taxon>Clostridium</taxon>
    </lineage>
</organism>
<accession>L1QFG6</accession>